<proteinExistence type="predicted"/>
<sequence>MRNLRKFLHTTADVAEVCAVVTTSHAMINIERVARKIAQVSSFEGGRPARKSYPQHLPHERVVIEACAQRTCCGSAQIINMGGDCTDTPNAIPSQGKLIQTLREKITCRDCNKISQPLAPTTRSVPSGHALACRCGRNSSKPDAIWVSLRSSRRSAAWRRSMVSKWSPPRSRHTGMHATWRSNHCCWISSSSLQRHWKAAMETGLKSRPISNSFKPVCCKRGGTIENCKRTSTS</sequence>
<dbReference type="eggNOG" id="COG4372">
    <property type="taxonomic scope" value="Bacteria"/>
</dbReference>
<evidence type="ECO:0000313" key="2">
    <source>
        <dbReference type="Proteomes" id="UP000004291"/>
    </source>
</evidence>
<protein>
    <recommendedName>
        <fullName evidence="3">Transposase</fullName>
    </recommendedName>
</protein>
<dbReference type="AlphaFoldDB" id="A9CZY3"/>
<keyword evidence="2" id="KW-1185">Reference proteome</keyword>
<dbReference type="STRING" id="411684.HPDFL43_01730"/>
<dbReference type="EMBL" id="ABIA03000002">
    <property type="protein sequence ID" value="EDQ34877.2"/>
    <property type="molecule type" value="Genomic_DNA"/>
</dbReference>
<reference evidence="1 2" key="1">
    <citation type="submission" date="2007-10" db="EMBL/GenBank/DDBJ databases">
        <authorList>
            <person name="Wagner-Dobler I."/>
            <person name="Ferriera S."/>
            <person name="Johnson J."/>
            <person name="Kravitz S."/>
            <person name="Beeson K."/>
            <person name="Sutton G."/>
            <person name="Rogers Y.-H."/>
            <person name="Friedman R."/>
            <person name="Frazier M."/>
            <person name="Venter J.C."/>
        </authorList>
    </citation>
    <scope>NUCLEOTIDE SEQUENCE [LARGE SCALE GENOMIC DNA]</scope>
    <source>
        <strain evidence="1 2">DFL-43</strain>
    </source>
</reference>
<accession>A9CZY3</accession>
<gene>
    <name evidence="1" type="ORF">HPDFL43_01730</name>
</gene>
<comment type="caution">
    <text evidence="1">The sequence shown here is derived from an EMBL/GenBank/DDBJ whole genome shotgun (WGS) entry which is preliminary data.</text>
</comment>
<organism evidence="1 2">
    <name type="scientific">Hoeflea phototrophica (strain DSM 17068 / NCIMB 14078 / DFL-43)</name>
    <dbReference type="NCBI Taxonomy" id="411684"/>
    <lineage>
        <taxon>Bacteria</taxon>
        <taxon>Pseudomonadati</taxon>
        <taxon>Pseudomonadota</taxon>
        <taxon>Alphaproteobacteria</taxon>
        <taxon>Hyphomicrobiales</taxon>
        <taxon>Rhizobiaceae</taxon>
        <taxon>Hoeflea</taxon>
    </lineage>
</organism>
<evidence type="ECO:0008006" key="3">
    <source>
        <dbReference type="Google" id="ProtNLM"/>
    </source>
</evidence>
<dbReference type="Proteomes" id="UP000004291">
    <property type="component" value="Chromosome"/>
</dbReference>
<name>A9CZY3_HOEPD</name>
<reference evidence="1 2" key="2">
    <citation type="submission" date="2012-06" db="EMBL/GenBank/DDBJ databases">
        <authorList>
            <person name="Fiebig A."/>
        </authorList>
    </citation>
    <scope>NUCLEOTIDE SEQUENCE [LARGE SCALE GENOMIC DNA]</scope>
    <source>
        <strain evidence="1 2">DFL-43</strain>
    </source>
</reference>
<evidence type="ECO:0000313" key="1">
    <source>
        <dbReference type="EMBL" id="EDQ34877.2"/>
    </source>
</evidence>
<dbReference type="HOGENOM" id="CLU_1183752_0_0_5"/>